<evidence type="ECO:0000313" key="1">
    <source>
        <dbReference type="EMBL" id="MTH52042.1"/>
    </source>
</evidence>
<keyword evidence="2" id="KW-1185">Reference proteome</keyword>
<proteinExistence type="predicted"/>
<gene>
    <name evidence="1" type="ORF">GKZ89_01380</name>
</gene>
<dbReference type="AlphaFoldDB" id="A0A7X2S287"/>
<accession>A0A7X2S287</accession>
<reference evidence="1 2" key="1">
    <citation type="journal article" date="2017" name="Int. J. Syst. Evol. Microbiol.">
        <title>Bacillus mangrovi sp. nov., isolated from a sediment sample from a mangrove forest.</title>
        <authorList>
            <person name="Gupta V."/>
            <person name="Singh P.K."/>
            <person name="Korpole S."/>
            <person name="Tanuku N.R.S."/>
            <person name="Pinnaka A.K."/>
        </authorList>
    </citation>
    <scope>NUCLEOTIDE SEQUENCE [LARGE SCALE GENOMIC DNA]</scope>
    <source>
        <strain evidence="1 2">KCTC 33872</strain>
    </source>
</reference>
<name>A0A7X2S287_9BACI</name>
<dbReference type="OrthoDB" id="9838501at2"/>
<dbReference type="Proteomes" id="UP000434639">
    <property type="component" value="Unassembled WGS sequence"/>
</dbReference>
<protein>
    <submittedName>
        <fullName evidence="1">Uncharacterized protein</fullName>
    </submittedName>
</protein>
<dbReference type="EMBL" id="WMIB01000001">
    <property type="protein sequence ID" value="MTH52042.1"/>
    <property type="molecule type" value="Genomic_DNA"/>
</dbReference>
<comment type="caution">
    <text evidence="1">The sequence shown here is derived from an EMBL/GenBank/DDBJ whole genome shotgun (WGS) entry which is preliminary data.</text>
</comment>
<dbReference type="RefSeq" id="WP_155110588.1">
    <property type="nucleotide sequence ID" value="NZ_WMIB01000001.1"/>
</dbReference>
<evidence type="ECO:0000313" key="2">
    <source>
        <dbReference type="Proteomes" id="UP000434639"/>
    </source>
</evidence>
<sequence length="170" mass="18388">MEKKGSGLYDRQLRIKALLNSMAASKSAGKAGGVHTNMESLMTLLKEKAEMGNPVLEKEHSGNVAPLNLTEPVQDEVPVNLDGMKQETFSAVKEMPNASQLFWDAINRRFAGIVETPVQDKGVLAGLIGTGPFAANPEIWSRLETALPDTYTLPNPKTVEALKNIVQSGE</sequence>
<organism evidence="1 2">
    <name type="scientific">Metabacillus mangrovi</name>
    <dbReference type="NCBI Taxonomy" id="1491830"/>
    <lineage>
        <taxon>Bacteria</taxon>
        <taxon>Bacillati</taxon>
        <taxon>Bacillota</taxon>
        <taxon>Bacilli</taxon>
        <taxon>Bacillales</taxon>
        <taxon>Bacillaceae</taxon>
        <taxon>Metabacillus</taxon>
    </lineage>
</organism>